<dbReference type="InterPro" id="IPR026960">
    <property type="entry name" value="RVT-Znf"/>
</dbReference>
<accession>A0A7J6VUG8</accession>
<gene>
    <name evidence="2" type="ORF">FRX31_022371</name>
</gene>
<feature type="non-terminal residue" evidence="2">
    <location>
        <position position="1"/>
    </location>
</feature>
<dbReference type="EMBL" id="JABWDY010027260">
    <property type="protein sequence ID" value="KAF5188042.1"/>
    <property type="molecule type" value="Genomic_DNA"/>
</dbReference>
<keyword evidence="3" id="KW-1185">Reference proteome</keyword>
<name>A0A7J6VUG8_THATH</name>
<feature type="domain" description="Reverse transcriptase zinc-binding" evidence="1">
    <location>
        <begin position="90"/>
        <end position="158"/>
    </location>
</feature>
<proteinExistence type="predicted"/>
<sequence length="263" mass="31096">FASKKSGSVAEHCDNVTTFTYWNLHLRRQPREWEQQQSDQLAQLLQQQTLRDEPDKWAWTLEKNGKFTVASFASFIQQEDRLLKGIILSDFPFKLVWSNKIPPKVKFFVWTVVQGRLQTLQFLNSRGMVLDTRCPLCQQMEESTEHLLLNCAITRIIWNYFTADVINTDHLLANANTMKELLENWPKRRKDSFGNSLWNYLPYAILWIVWISRNDIVFNDKHLNLVRICNRIKGILWFWIGGESKNPGNYFVNLITDWSILVR</sequence>
<reference evidence="2 3" key="1">
    <citation type="submission" date="2020-06" db="EMBL/GenBank/DDBJ databases">
        <title>Transcriptomic and genomic resources for Thalictrum thalictroides and T. hernandezii: Facilitating candidate gene discovery in an emerging model plant lineage.</title>
        <authorList>
            <person name="Arias T."/>
            <person name="Riano-Pachon D.M."/>
            <person name="Di Stilio V.S."/>
        </authorList>
    </citation>
    <scope>NUCLEOTIDE SEQUENCE [LARGE SCALE GENOMIC DNA]</scope>
    <source>
        <strain evidence="3">cv. WT478/WT964</strain>
        <tissue evidence="2">Leaves</tissue>
    </source>
</reference>
<comment type="caution">
    <text evidence="2">The sequence shown here is derived from an EMBL/GenBank/DDBJ whole genome shotgun (WGS) entry which is preliminary data.</text>
</comment>
<dbReference type="Proteomes" id="UP000554482">
    <property type="component" value="Unassembled WGS sequence"/>
</dbReference>
<dbReference type="OrthoDB" id="1750965at2759"/>
<evidence type="ECO:0000313" key="3">
    <source>
        <dbReference type="Proteomes" id="UP000554482"/>
    </source>
</evidence>
<organism evidence="2 3">
    <name type="scientific">Thalictrum thalictroides</name>
    <name type="common">Rue-anemone</name>
    <name type="synonym">Anemone thalictroides</name>
    <dbReference type="NCBI Taxonomy" id="46969"/>
    <lineage>
        <taxon>Eukaryota</taxon>
        <taxon>Viridiplantae</taxon>
        <taxon>Streptophyta</taxon>
        <taxon>Embryophyta</taxon>
        <taxon>Tracheophyta</taxon>
        <taxon>Spermatophyta</taxon>
        <taxon>Magnoliopsida</taxon>
        <taxon>Ranunculales</taxon>
        <taxon>Ranunculaceae</taxon>
        <taxon>Thalictroideae</taxon>
        <taxon>Thalictrum</taxon>
    </lineage>
</organism>
<dbReference type="Pfam" id="PF13966">
    <property type="entry name" value="zf-RVT"/>
    <property type="match status" value="1"/>
</dbReference>
<evidence type="ECO:0000259" key="1">
    <source>
        <dbReference type="Pfam" id="PF13966"/>
    </source>
</evidence>
<protein>
    <recommendedName>
        <fullName evidence="1">Reverse transcriptase zinc-binding domain-containing protein</fullName>
    </recommendedName>
</protein>
<dbReference type="AlphaFoldDB" id="A0A7J6VUG8"/>
<evidence type="ECO:0000313" key="2">
    <source>
        <dbReference type="EMBL" id="KAF5188042.1"/>
    </source>
</evidence>
<feature type="non-terminal residue" evidence="2">
    <location>
        <position position="263"/>
    </location>
</feature>